<dbReference type="InterPro" id="IPR011010">
    <property type="entry name" value="DNA_brk_join_enz"/>
</dbReference>
<feature type="domain" description="Tyr recombinase" evidence="2">
    <location>
        <begin position="146"/>
        <end position="375"/>
    </location>
</feature>
<dbReference type="SUPFAM" id="SSF56349">
    <property type="entry name" value="DNA breaking-rejoining enzymes"/>
    <property type="match status" value="1"/>
</dbReference>
<dbReference type="Pfam" id="PF00589">
    <property type="entry name" value="Phage_integrase"/>
    <property type="match status" value="1"/>
</dbReference>
<gene>
    <name evidence="3" type="ORF">GGQ73_002933</name>
</gene>
<dbReference type="InterPro" id="IPR013762">
    <property type="entry name" value="Integrase-like_cat_sf"/>
</dbReference>
<dbReference type="RefSeq" id="WP_183896866.1">
    <property type="nucleotide sequence ID" value="NZ_JACIDV010000008.1"/>
</dbReference>
<comment type="caution">
    <text evidence="3">The sequence shown here is derived from an EMBL/GenBank/DDBJ whole genome shotgun (WGS) entry which is preliminary data.</text>
</comment>
<organism evidence="3 4">
    <name type="scientific">Rhizobium skierniewicense</name>
    <dbReference type="NCBI Taxonomy" id="984260"/>
    <lineage>
        <taxon>Bacteria</taxon>
        <taxon>Pseudomonadati</taxon>
        <taxon>Pseudomonadota</taxon>
        <taxon>Alphaproteobacteria</taxon>
        <taxon>Hyphomicrobiales</taxon>
        <taxon>Rhizobiaceae</taxon>
        <taxon>Rhizobium/Agrobacterium group</taxon>
        <taxon>Rhizobium</taxon>
    </lineage>
</organism>
<dbReference type="CDD" id="cd00397">
    <property type="entry name" value="DNA_BRE_C"/>
    <property type="match status" value="1"/>
</dbReference>
<dbReference type="GO" id="GO:0003677">
    <property type="term" value="F:DNA binding"/>
    <property type="evidence" value="ECO:0007669"/>
    <property type="project" value="InterPro"/>
</dbReference>
<reference evidence="3 4" key="1">
    <citation type="submission" date="2020-08" db="EMBL/GenBank/DDBJ databases">
        <title>Genomic Encyclopedia of Type Strains, Phase IV (KMG-IV): sequencing the most valuable type-strain genomes for metagenomic binning, comparative biology and taxonomic classification.</title>
        <authorList>
            <person name="Goeker M."/>
        </authorList>
    </citation>
    <scope>NUCLEOTIDE SEQUENCE [LARGE SCALE GENOMIC DNA]</scope>
    <source>
        <strain evidence="3 4">DSM 26438</strain>
    </source>
</reference>
<evidence type="ECO:0000313" key="4">
    <source>
        <dbReference type="Proteomes" id="UP000565286"/>
    </source>
</evidence>
<dbReference type="EMBL" id="JACIDV010000008">
    <property type="protein sequence ID" value="MBB3946969.1"/>
    <property type="molecule type" value="Genomic_DNA"/>
</dbReference>
<proteinExistence type="predicted"/>
<evidence type="ECO:0000313" key="3">
    <source>
        <dbReference type="EMBL" id="MBB3946969.1"/>
    </source>
</evidence>
<dbReference type="GO" id="GO:0015074">
    <property type="term" value="P:DNA integration"/>
    <property type="evidence" value="ECO:0007669"/>
    <property type="project" value="InterPro"/>
</dbReference>
<keyword evidence="4" id="KW-1185">Reference proteome</keyword>
<dbReference type="PROSITE" id="PS51898">
    <property type="entry name" value="TYR_RECOMBINASE"/>
    <property type="match status" value="1"/>
</dbReference>
<evidence type="ECO:0000256" key="1">
    <source>
        <dbReference type="ARBA" id="ARBA00023172"/>
    </source>
</evidence>
<dbReference type="Gene3D" id="1.10.443.10">
    <property type="entry name" value="Intergrase catalytic core"/>
    <property type="match status" value="1"/>
</dbReference>
<evidence type="ECO:0000259" key="2">
    <source>
        <dbReference type="PROSITE" id="PS51898"/>
    </source>
</evidence>
<protein>
    <submittedName>
        <fullName evidence="3">Integrase</fullName>
    </submittedName>
</protein>
<dbReference type="GO" id="GO:0006310">
    <property type="term" value="P:DNA recombination"/>
    <property type="evidence" value="ECO:0007669"/>
    <property type="project" value="UniProtKB-KW"/>
</dbReference>
<accession>A0A7W6G2Z0</accession>
<dbReference type="AlphaFoldDB" id="A0A7W6G2Z0"/>
<name>A0A7W6G2Z0_9HYPH</name>
<dbReference type="Proteomes" id="UP000565286">
    <property type="component" value="Unassembled WGS sequence"/>
</dbReference>
<keyword evidence="1" id="KW-0233">DNA recombination</keyword>
<sequence length="396" mass="45490">MSVINLDGMVACVDVDGGPRLWATLWSELWPLNLSEDVIRRRLRSAERLYEVTDELFGPGSLDRFMTHCDLEKLEVALDALFHRLRNEARSNDTNMSKTFHRSKSFISEAMASWHPKANTRDLQAALAEIDDFHKNTALGREASAAAIRSLPPIVIVELGKIFDPGSPRNPFRTFVVKFRNYLIFLILLRCGLRRSELALATTNDIISEFDRRLDRMVYRINVVETGVEDERAQRPSLKTIQSRRQIFIPEYLYKLIRRYEIEVRPPTTTPFLFVSQKRRPISTRQLNNIFEVASKALSEDAKAALAQQQLDKASCHHLRHTCAVGRMKAHHAKGTHHDEIMRMMRVYFGWDKDSEMPLHYARAYFESENAKVWDAALDASVDVLRAAGLCSSEED</sequence>
<dbReference type="InterPro" id="IPR002104">
    <property type="entry name" value="Integrase_catalytic"/>
</dbReference>